<dbReference type="SUPFAM" id="SSF51445">
    <property type="entry name" value="(Trans)glycosidases"/>
    <property type="match status" value="1"/>
</dbReference>
<evidence type="ECO:0000256" key="1">
    <source>
        <dbReference type="SAM" id="SignalP"/>
    </source>
</evidence>
<keyword evidence="4" id="KW-1185">Reference proteome</keyword>
<dbReference type="EMBL" id="JAHFXS010009012">
    <property type="protein sequence ID" value="KAG9918013.1"/>
    <property type="molecule type" value="Genomic_DNA"/>
</dbReference>
<keyword evidence="1" id="KW-0732">Signal</keyword>
<dbReference type="InterPro" id="IPR017853">
    <property type="entry name" value="GH"/>
</dbReference>
<accession>A0A9P8EYT9</accession>
<evidence type="ECO:0000313" key="4">
    <source>
        <dbReference type="Proteomes" id="UP000729357"/>
    </source>
</evidence>
<feature type="chain" id="PRO_5043273443" evidence="1">
    <location>
        <begin position="24"/>
        <end position="72"/>
    </location>
</feature>
<gene>
    <name evidence="3" type="ORF">KCU98_g22685</name>
    <name evidence="2" type="ORF">KCU98_g22686</name>
</gene>
<dbReference type="Proteomes" id="UP000729357">
    <property type="component" value="Unassembled WGS sequence"/>
</dbReference>
<organism evidence="3 4">
    <name type="scientific">Aureobasidium melanogenum</name>
    <name type="common">Aureobasidium pullulans var. melanogenum</name>
    <dbReference type="NCBI Taxonomy" id="46634"/>
    <lineage>
        <taxon>Eukaryota</taxon>
        <taxon>Fungi</taxon>
        <taxon>Dikarya</taxon>
        <taxon>Ascomycota</taxon>
        <taxon>Pezizomycotina</taxon>
        <taxon>Dothideomycetes</taxon>
        <taxon>Dothideomycetidae</taxon>
        <taxon>Dothideales</taxon>
        <taxon>Saccotheciaceae</taxon>
        <taxon>Aureobasidium</taxon>
    </lineage>
</organism>
<dbReference type="EMBL" id="JAHFXS010009011">
    <property type="protein sequence ID" value="KAG9918016.1"/>
    <property type="molecule type" value="Genomic_DNA"/>
</dbReference>
<reference evidence="3" key="1">
    <citation type="journal article" date="2021" name="J Fungi (Basel)">
        <title>Virulence traits and population genomics of the black yeast Aureobasidium melanogenum.</title>
        <authorList>
            <person name="Cernosa A."/>
            <person name="Sun X."/>
            <person name="Gostincar C."/>
            <person name="Fang C."/>
            <person name="Gunde-Cimerman N."/>
            <person name="Song Z."/>
        </authorList>
    </citation>
    <scope>NUCLEOTIDE SEQUENCE</scope>
    <source>
        <strain evidence="3">EXF-9298</strain>
    </source>
</reference>
<proteinExistence type="predicted"/>
<evidence type="ECO:0000313" key="2">
    <source>
        <dbReference type="EMBL" id="KAG9918013.1"/>
    </source>
</evidence>
<reference evidence="3" key="2">
    <citation type="submission" date="2021-08" db="EMBL/GenBank/DDBJ databases">
        <authorList>
            <person name="Gostincar C."/>
            <person name="Sun X."/>
            <person name="Song Z."/>
            <person name="Gunde-Cimerman N."/>
        </authorList>
    </citation>
    <scope>NUCLEOTIDE SEQUENCE</scope>
    <source>
        <strain evidence="3">EXF-9298</strain>
    </source>
</reference>
<feature type="non-terminal residue" evidence="3">
    <location>
        <position position="1"/>
    </location>
</feature>
<protein>
    <submittedName>
        <fullName evidence="3">Uncharacterized protein</fullName>
    </submittedName>
</protein>
<feature type="signal peptide" evidence="1">
    <location>
        <begin position="1"/>
        <end position="23"/>
    </location>
</feature>
<dbReference type="AlphaFoldDB" id="A0A9P8EYT9"/>
<dbReference type="Gene3D" id="3.20.20.80">
    <property type="entry name" value="Glycosidases"/>
    <property type="match status" value="1"/>
</dbReference>
<name>A0A9P8EYT9_AURME</name>
<sequence>MLSKTLLSSALAALSLLPSTSVAAPLEQFNKRDLKFNYGGEKVRGVNLGGWFVLEPWITPSIFEATPDNVVD</sequence>
<comment type="caution">
    <text evidence="3">The sequence shown here is derived from an EMBL/GenBank/DDBJ whole genome shotgun (WGS) entry which is preliminary data.</text>
</comment>
<evidence type="ECO:0000313" key="3">
    <source>
        <dbReference type="EMBL" id="KAG9918016.1"/>
    </source>
</evidence>